<feature type="non-terminal residue" evidence="2">
    <location>
        <position position="58"/>
    </location>
</feature>
<name>A0A382IZ10_9ZZZZ</name>
<evidence type="ECO:0000313" key="2">
    <source>
        <dbReference type="EMBL" id="SVC04392.1"/>
    </source>
</evidence>
<evidence type="ECO:0000256" key="1">
    <source>
        <dbReference type="SAM" id="Phobius"/>
    </source>
</evidence>
<keyword evidence="1" id="KW-0812">Transmembrane</keyword>
<accession>A0A382IZ10</accession>
<feature type="transmembrane region" description="Helical" evidence="1">
    <location>
        <begin position="20"/>
        <end position="37"/>
    </location>
</feature>
<keyword evidence="1" id="KW-0472">Membrane</keyword>
<gene>
    <name evidence="2" type="ORF">METZ01_LOCUS257246</name>
</gene>
<organism evidence="2">
    <name type="scientific">marine metagenome</name>
    <dbReference type="NCBI Taxonomy" id="408172"/>
    <lineage>
        <taxon>unclassified sequences</taxon>
        <taxon>metagenomes</taxon>
        <taxon>ecological metagenomes</taxon>
    </lineage>
</organism>
<dbReference type="EMBL" id="UINC01070328">
    <property type="protein sequence ID" value="SVC04392.1"/>
    <property type="molecule type" value="Genomic_DNA"/>
</dbReference>
<protein>
    <submittedName>
        <fullName evidence="2">Uncharacterized protein</fullName>
    </submittedName>
</protein>
<reference evidence="2" key="1">
    <citation type="submission" date="2018-05" db="EMBL/GenBank/DDBJ databases">
        <authorList>
            <person name="Lanie J.A."/>
            <person name="Ng W.-L."/>
            <person name="Kazmierczak K.M."/>
            <person name="Andrzejewski T.M."/>
            <person name="Davidsen T.M."/>
            <person name="Wayne K.J."/>
            <person name="Tettelin H."/>
            <person name="Glass J.I."/>
            <person name="Rusch D."/>
            <person name="Podicherti R."/>
            <person name="Tsui H.-C.T."/>
            <person name="Winkler M.E."/>
        </authorList>
    </citation>
    <scope>NUCLEOTIDE SEQUENCE</scope>
</reference>
<proteinExistence type="predicted"/>
<dbReference type="AlphaFoldDB" id="A0A382IZ10"/>
<sequence>MVKPWPFYSTEWLTCWRTRHTIPCLLLLFVYATMPFIQGISSGAFKAETLELGTGRAP</sequence>
<keyword evidence="1" id="KW-1133">Transmembrane helix</keyword>